<accession>A0AAV1FJG4</accession>
<dbReference type="EMBL" id="OY660870">
    <property type="protein sequence ID" value="CAJ1060914.1"/>
    <property type="molecule type" value="Genomic_DNA"/>
</dbReference>
<reference evidence="2" key="1">
    <citation type="submission" date="2023-08" db="EMBL/GenBank/DDBJ databases">
        <authorList>
            <person name="Alioto T."/>
            <person name="Alioto T."/>
            <person name="Gomez Garrido J."/>
        </authorList>
    </citation>
    <scope>NUCLEOTIDE SEQUENCE</scope>
</reference>
<protein>
    <submittedName>
        <fullName evidence="2">Uncharacterized protein</fullName>
    </submittedName>
</protein>
<feature type="region of interest" description="Disordered" evidence="1">
    <location>
        <begin position="75"/>
        <end position="131"/>
    </location>
</feature>
<proteinExistence type="predicted"/>
<dbReference type="Proteomes" id="UP001178508">
    <property type="component" value="Chromosome 7"/>
</dbReference>
<feature type="compositionally biased region" description="Basic and acidic residues" evidence="1">
    <location>
        <begin position="95"/>
        <end position="118"/>
    </location>
</feature>
<evidence type="ECO:0000256" key="1">
    <source>
        <dbReference type="SAM" id="MobiDB-lite"/>
    </source>
</evidence>
<gene>
    <name evidence="2" type="ORF">XNOV1_A034559</name>
</gene>
<dbReference type="AlphaFoldDB" id="A0AAV1FJG4"/>
<evidence type="ECO:0000313" key="2">
    <source>
        <dbReference type="EMBL" id="CAJ1060914.1"/>
    </source>
</evidence>
<name>A0AAV1FJG4_XYRNO</name>
<sequence>MYLINNATALRSISLCTTMLTVHTAFCKRDTQMRASAVKPQTEHHTEMPAWLPPCLPGSQGMLGRLPHIQGSSGVIISGSPQVTLRKLSVTPTERPVKEQRRGGRGKRTEEEEEEKGRGGGRSTVVQGTTG</sequence>
<evidence type="ECO:0000313" key="3">
    <source>
        <dbReference type="Proteomes" id="UP001178508"/>
    </source>
</evidence>
<keyword evidence="3" id="KW-1185">Reference proteome</keyword>
<organism evidence="2 3">
    <name type="scientific">Xyrichtys novacula</name>
    <name type="common">Pearly razorfish</name>
    <name type="synonym">Hemipteronotus novacula</name>
    <dbReference type="NCBI Taxonomy" id="13765"/>
    <lineage>
        <taxon>Eukaryota</taxon>
        <taxon>Metazoa</taxon>
        <taxon>Chordata</taxon>
        <taxon>Craniata</taxon>
        <taxon>Vertebrata</taxon>
        <taxon>Euteleostomi</taxon>
        <taxon>Actinopterygii</taxon>
        <taxon>Neopterygii</taxon>
        <taxon>Teleostei</taxon>
        <taxon>Neoteleostei</taxon>
        <taxon>Acanthomorphata</taxon>
        <taxon>Eupercaria</taxon>
        <taxon>Labriformes</taxon>
        <taxon>Labridae</taxon>
        <taxon>Xyrichtys</taxon>
    </lineage>
</organism>